<accession>A0A562T7F3</accession>
<name>A0A562T7F3_CHIJA</name>
<protein>
    <recommendedName>
        <fullName evidence="3">Lipoprotein</fullName>
    </recommendedName>
</protein>
<dbReference type="Proteomes" id="UP000316778">
    <property type="component" value="Unassembled WGS sequence"/>
</dbReference>
<evidence type="ECO:0008006" key="3">
    <source>
        <dbReference type="Google" id="ProtNLM"/>
    </source>
</evidence>
<evidence type="ECO:0000313" key="1">
    <source>
        <dbReference type="EMBL" id="TWI88870.1"/>
    </source>
</evidence>
<reference evidence="1 2" key="1">
    <citation type="journal article" date="2013" name="Stand. Genomic Sci.">
        <title>Genomic Encyclopedia of Type Strains, Phase I: The one thousand microbial genomes (KMG-I) project.</title>
        <authorList>
            <person name="Kyrpides N.C."/>
            <person name="Woyke T."/>
            <person name="Eisen J.A."/>
            <person name="Garrity G."/>
            <person name="Lilburn T.G."/>
            <person name="Beck B.J."/>
            <person name="Whitman W.B."/>
            <person name="Hugenholtz P."/>
            <person name="Klenk H.P."/>
        </authorList>
    </citation>
    <scope>NUCLEOTIDE SEQUENCE [LARGE SCALE GENOMIC DNA]</scope>
    <source>
        <strain evidence="1 2">DSM 13484</strain>
    </source>
</reference>
<evidence type="ECO:0000313" key="2">
    <source>
        <dbReference type="Proteomes" id="UP000316778"/>
    </source>
</evidence>
<dbReference type="EMBL" id="VLLG01000003">
    <property type="protein sequence ID" value="TWI88870.1"/>
    <property type="molecule type" value="Genomic_DNA"/>
</dbReference>
<dbReference type="PROSITE" id="PS51257">
    <property type="entry name" value="PROKAR_LIPOPROTEIN"/>
    <property type="match status" value="1"/>
</dbReference>
<sequence>MNKMINFMKEFTEAILVCLVILLAGCKDRSLDTDGLADEYCECMEKNGARQDYYNARVICDSKFILKNRFFKINYIDALYGRYMVTLEKETKDSVIKFNYDFFIKVSERCPYVYKADSIREAYRERLRP</sequence>
<keyword evidence="2" id="KW-1185">Reference proteome</keyword>
<comment type="caution">
    <text evidence="1">The sequence shown here is derived from an EMBL/GenBank/DDBJ whole genome shotgun (WGS) entry which is preliminary data.</text>
</comment>
<organism evidence="1 2">
    <name type="scientific">Chitinophaga japonensis</name>
    <name type="common">Flexibacter japonensis</name>
    <dbReference type="NCBI Taxonomy" id="104662"/>
    <lineage>
        <taxon>Bacteria</taxon>
        <taxon>Pseudomonadati</taxon>
        <taxon>Bacteroidota</taxon>
        <taxon>Chitinophagia</taxon>
        <taxon>Chitinophagales</taxon>
        <taxon>Chitinophagaceae</taxon>
        <taxon>Chitinophaga</taxon>
    </lineage>
</organism>
<dbReference type="AlphaFoldDB" id="A0A562T7F3"/>
<gene>
    <name evidence="1" type="ORF">LX66_2957</name>
</gene>
<proteinExistence type="predicted"/>